<dbReference type="EMBL" id="BEXT01000001">
    <property type="protein sequence ID" value="GBC59422.1"/>
    <property type="molecule type" value="Genomic_DNA"/>
</dbReference>
<evidence type="ECO:0000313" key="3">
    <source>
        <dbReference type="Proteomes" id="UP000288096"/>
    </source>
</evidence>
<keyword evidence="3" id="KW-1185">Reference proteome</keyword>
<dbReference type="InterPro" id="IPR054703">
    <property type="entry name" value="Mop-rel"/>
</dbReference>
<dbReference type="InterPro" id="IPR003607">
    <property type="entry name" value="HD/PDEase_dom"/>
</dbReference>
<feature type="domain" description="HD/PDEase" evidence="1">
    <location>
        <begin position="219"/>
        <end position="327"/>
    </location>
</feature>
<name>A0A401FR32_9BACT</name>
<dbReference type="CDD" id="cd04182">
    <property type="entry name" value="GT_2_like_f"/>
    <property type="match status" value="1"/>
</dbReference>
<dbReference type="InterPro" id="IPR029044">
    <property type="entry name" value="Nucleotide-diphossugar_trans"/>
</dbReference>
<dbReference type="Pfam" id="PF01966">
    <property type="entry name" value="HD"/>
    <property type="match status" value="1"/>
</dbReference>
<gene>
    <name evidence="2" type="ORF">DENIS_0361</name>
</gene>
<dbReference type="SUPFAM" id="SSF109604">
    <property type="entry name" value="HD-domain/PDEase-like"/>
    <property type="match status" value="1"/>
</dbReference>
<dbReference type="PANTHER" id="PTHR43777">
    <property type="entry name" value="MOLYBDENUM COFACTOR CYTIDYLYLTRANSFERASE"/>
    <property type="match status" value="1"/>
</dbReference>
<dbReference type="Proteomes" id="UP000288096">
    <property type="component" value="Unassembled WGS sequence"/>
</dbReference>
<dbReference type="AlphaFoldDB" id="A0A401FR32"/>
<dbReference type="SUPFAM" id="SSF53448">
    <property type="entry name" value="Nucleotide-diphospho-sugar transferases"/>
    <property type="match status" value="1"/>
</dbReference>
<comment type="caution">
    <text evidence="2">The sequence shown here is derived from an EMBL/GenBank/DDBJ whole genome shotgun (WGS) entry which is preliminary data.</text>
</comment>
<evidence type="ECO:0000313" key="2">
    <source>
        <dbReference type="EMBL" id="GBC59422.1"/>
    </source>
</evidence>
<protein>
    <submittedName>
        <fullName evidence="2">Phosphohydrolase</fullName>
    </submittedName>
</protein>
<proteinExistence type="predicted"/>
<dbReference type="Pfam" id="PF12804">
    <property type="entry name" value="NTP_transf_3"/>
    <property type="match status" value="1"/>
</dbReference>
<accession>A0A401FR32</accession>
<dbReference type="GO" id="GO:0016787">
    <property type="term" value="F:hydrolase activity"/>
    <property type="evidence" value="ECO:0007669"/>
    <property type="project" value="UniProtKB-KW"/>
</dbReference>
<reference evidence="3" key="1">
    <citation type="submission" date="2017-11" db="EMBL/GenBank/DDBJ databases">
        <authorList>
            <person name="Watanabe M."/>
            <person name="Kojima H."/>
        </authorList>
    </citation>
    <scope>NUCLEOTIDE SEQUENCE [LARGE SCALE GENOMIC DNA]</scope>
    <source>
        <strain evidence="3">Tokyo 01</strain>
    </source>
</reference>
<keyword evidence="2" id="KW-0378">Hydrolase</keyword>
<dbReference type="GO" id="GO:0016779">
    <property type="term" value="F:nucleotidyltransferase activity"/>
    <property type="evidence" value="ECO:0007669"/>
    <property type="project" value="UniProtKB-ARBA"/>
</dbReference>
<organism evidence="2 3">
    <name type="scientific">Desulfonema ishimotonii</name>
    <dbReference type="NCBI Taxonomy" id="45657"/>
    <lineage>
        <taxon>Bacteria</taxon>
        <taxon>Pseudomonadati</taxon>
        <taxon>Thermodesulfobacteriota</taxon>
        <taxon>Desulfobacteria</taxon>
        <taxon>Desulfobacterales</taxon>
        <taxon>Desulfococcaceae</taxon>
        <taxon>Desulfonema</taxon>
    </lineage>
</organism>
<dbReference type="NCBIfam" id="NF045665">
    <property type="entry name" value="NTPtran_DVU1551"/>
    <property type="match status" value="1"/>
</dbReference>
<dbReference type="OrthoDB" id="9779263at2"/>
<sequence length="375" mass="40966">MNRENITAIILSAGFSSRMGKFKPLLPLGETAVLDHSVHLFRSAGISDIRVVTGHRADEIAAHLRPTGIPCLHNPDYETGMFSSVVTGVRSLEPDREAFFMLPADIPLVRQTTLIRLLAAWQAGSGQILYPNFEGERGHPPLISGQFAQEIVNWQEDGGLRAFLARHADVAADVAVADEFMLMDMDTPESYDRITAQYERYDVPTARECVTLMTQVLKVDERIVRHCRAVADIAGQLGTALSAAGCALDPDRIVAAGLVHDLARTEPNHAAAGAKMLREMGFPGVADIVAVHMNITVREDAPVTEAEVVHLADKLVRGDQPVSVEERFAGKMEKYGDIPEVRAKIEGRLNAALSIKRRIEKVVQRPISDITGAGR</sequence>
<dbReference type="PANTHER" id="PTHR43777:SF1">
    <property type="entry name" value="MOLYBDENUM COFACTOR CYTIDYLYLTRANSFERASE"/>
    <property type="match status" value="1"/>
</dbReference>
<evidence type="ECO:0000259" key="1">
    <source>
        <dbReference type="SMART" id="SM00471"/>
    </source>
</evidence>
<dbReference type="SMART" id="SM00471">
    <property type="entry name" value="HDc"/>
    <property type="match status" value="1"/>
</dbReference>
<dbReference type="InterPro" id="IPR006674">
    <property type="entry name" value="HD_domain"/>
</dbReference>
<dbReference type="CDD" id="cd00077">
    <property type="entry name" value="HDc"/>
    <property type="match status" value="1"/>
</dbReference>
<dbReference type="InterPro" id="IPR025877">
    <property type="entry name" value="MobA-like_NTP_Trfase"/>
</dbReference>
<dbReference type="Gene3D" id="3.90.550.10">
    <property type="entry name" value="Spore Coat Polysaccharide Biosynthesis Protein SpsA, Chain A"/>
    <property type="match status" value="1"/>
</dbReference>
<dbReference type="RefSeq" id="WP_124326938.1">
    <property type="nucleotide sequence ID" value="NZ_BEXT01000001.1"/>
</dbReference>
<reference evidence="3" key="2">
    <citation type="submission" date="2019-01" db="EMBL/GenBank/DDBJ databases">
        <title>Genome sequence of Desulfonema ishimotonii strain Tokyo 01.</title>
        <authorList>
            <person name="Fukui M."/>
        </authorList>
    </citation>
    <scope>NUCLEOTIDE SEQUENCE [LARGE SCALE GENOMIC DNA]</scope>
    <source>
        <strain evidence="3">Tokyo 01</strain>
    </source>
</reference>
<dbReference type="Gene3D" id="1.10.3210.10">
    <property type="entry name" value="Hypothetical protein af1432"/>
    <property type="match status" value="1"/>
</dbReference>